<dbReference type="InterPro" id="IPR052645">
    <property type="entry name" value="Pumilio_domain_protein"/>
</dbReference>
<feature type="compositionally biased region" description="Low complexity" evidence="3">
    <location>
        <begin position="54"/>
        <end position="66"/>
    </location>
</feature>
<dbReference type="Pfam" id="PF00806">
    <property type="entry name" value="PUF"/>
    <property type="match status" value="2"/>
</dbReference>
<evidence type="ECO:0000256" key="1">
    <source>
        <dbReference type="ARBA" id="ARBA00022737"/>
    </source>
</evidence>
<dbReference type="InterPro" id="IPR033133">
    <property type="entry name" value="PUM-HD"/>
</dbReference>
<name>A0A9P7VCW7_9ASCO</name>
<feature type="region of interest" description="Disordered" evidence="3">
    <location>
        <begin position="87"/>
        <end position="125"/>
    </location>
</feature>
<evidence type="ECO:0000313" key="6">
    <source>
        <dbReference type="Proteomes" id="UP000790833"/>
    </source>
</evidence>
<feature type="region of interest" description="Disordered" evidence="3">
    <location>
        <begin position="475"/>
        <end position="494"/>
    </location>
</feature>
<dbReference type="PROSITE" id="PS50302">
    <property type="entry name" value="PUM"/>
    <property type="match status" value="2"/>
</dbReference>
<evidence type="ECO:0000259" key="4">
    <source>
        <dbReference type="PROSITE" id="PS50303"/>
    </source>
</evidence>
<dbReference type="PANTHER" id="PTHR47093">
    <property type="entry name" value="PROTEIN JSN1-RELATED"/>
    <property type="match status" value="1"/>
</dbReference>
<dbReference type="OrthoDB" id="2017782at2759"/>
<dbReference type="SUPFAM" id="SSF48371">
    <property type="entry name" value="ARM repeat"/>
    <property type="match status" value="1"/>
</dbReference>
<accession>A0A9P7VCW7</accession>
<feature type="compositionally biased region" description="Gly residues" evidence="3">
    <location>
        <begin position="1074"/>
        <end position="1086"/>
    </location>
</feature>
<dbReference type="GeneID" id="66116534"/>
<feature type="region of interest" description="Disordered" evidence="3">
    <location>
        <begin position="175"/>
        <end position="241"/>
    </location>
</feature>
<dbReference type="AlphaFoldDB" id="A0A9P7VCW7"/>
<keyword evidence="6" id="KW-1185">Reference proteome</keyword>
<dbReference type="GO" id="GO:0003729">
    <property type="term" value="F:mRNA binding"/>
    <property type="evidence" value="ECO:0007669"/>
    <property type="project" value="UniProtKB-ARBA"/>
</dbReference>
<dbReference type="InterPro" id="IPR001313">
    <property type="entry name" value="Pumilio_RNA-bd_rpt"/>
</dbReference>
<evidence type="ECO:0000256" key="3">
    <source>
        <dbReference type="SAM" id="MobiDB-lite"/>
    </source>
</evidence>
<dbReference type="InterPro" id="IPR011989">
    <property type="entry name" value="ARM-like"/>
</dbReference>
<feature type="region of interest" description="Disordered" evidence="3">
    <location>
        <begin position="1"/>
        <end position="66"/>
    </location>
</feature>
<dbReference type="GO" id="GO:0000288">
    <property type="term" value="P:nuclear-transcribed mRNA catabolic process, deadenylation-dependent decay"/>
    <property type="evidence" value="ECO:0007669"/>
    <property type="project" value="TreeGrafter"/>
</dbReference>
<evidence type="ECO:0000256" key="2">
    <source>
        <dbReference type="PROSITE-ProRule" id="PRU00317"/>
    </source>
</evidence>
<evidence type="ECO:0000313" key="5">
    <source>
        <dbReference type="EMBL" id="KAG7195402.1"/>
    </source>
</evidence>
<feature type="domain" description="PUM-HD" evidence="4">
    <location>
        <begin position="650"/>
        <end position="1031"/>
    </location>
</feature>
<dbReference type="PANTHER" id="PTHR47093:SF1">
    <property type="entry name" value="PROTEIN JSN1-RELATED"/>
    <property type="match status" value="1"/>
</dbReference>
<reference evidence="5" key="1">
    <citation type="submission" date="2021-03" db="EMBL/GenBank/DDBJ databases">
        <authorList>
            <person name="Palmer J.M."/>
        </authorList>
    </citation>
    <scope>NUCLEOTIDE SEQUENCE</scope>
    <source>
        <strain evidence="5">ARV_011</strain>
    </source>
</reference>
<dbReference type="SMART" id="SM00025">
    <property type="entry name" value="Pumilio"/>
    <property type="match status" value="5"/>
</dbReference>
<feature type="compositionally biased region" description="Low complexity" evidence="3">
    <location>
        <begin position="220"/>
        <end position="239"/>
    </location>
</feature>
<protein>
    <recommendedName>
        <fullName evidence="4">PUM-HD domain-containing protein</fullName>
    </recommendedName>
</protein>
<feature type="repeat" description="Pumilio" evidence="2">
    <location>
        <begin position="753"/>
        <end position="792"/>
    </location>
</feature>
<proteinExistence type="predicted"/>
<dbReference type="EMBL" id="JAHMUF010000003">
    <property type="protein sequence ID" value="KAG7195402.1"/>
    <property type="molecule type" value="Genomic_DNA"/>
</dbReference>
<dbReference type="Gene3D" id="1.25.10.10">
    <property type="entry name" value="Leucine-rich Repeat Variant"/>
    <property type="match status" value="1"/>
</dbReference>
<sequence>MSSFMDSSGHLGFDDDDHSPPLISLTPSRIGDSLGATTQKSRSRAGTLPSSFLLNPTSGSSNASSSPLLIPNSDSLLSHHSGNSFPGHNSLLLNPHDNNNNNNNNNSNNNNNNASSGSFLDIGPTSRRMRSGSLFSTNSIWNDEALAHSPSQSHTGLNFDNISLHSFDTINSNNNAPNTWSSNGGPTTSSNTTVSSSNNNNNNNSNSNNSSGCVFSPLMSSQGGSSSAANPSSTQASTNFKYQQSRNRAYTTAGPGPTNASLGMNFFPLMSQHMLNTNQVHPDQNRQQQQQQQWSMNGSIPSMALLTSPQVNPSDASHNLTLGINNNNNSNINNIGNGSDINMLLDGLLNENDYKAIQRHRAQTYSGSTTMVLEHSIQAMNQHYQQMQQQQQQSMMFNNTGAPNLQDEFDFNQLIITTTFENTQLGPTQYLLFDNLPQYLDADSLLSILNSASSSTQKVSGFLQKEMAVRSIRMATVSPPPPPGKNQNQNSTNSNPKIALVECANVDIAMALKARFNHLEGAPGKMIFVAFAQIIEDKSFVPIHKQQQPMNDLQTNNITSNSSTIHKQNANSNLNSFVEPKLEDGKSIQHTDIGAIKDRLMHYIRLLNDSSNDIDMNKVESFMNHCVAYPKDSYQNNFGPLPEPIALRQFDSPKLRELRKILENNENALLEGGGDNCGNKFNSKDHQFLKEHENEEDEHNTERIMTTIELEELALAMLDELPELCYDYLGNTIIQKLFIVIESPVIKLLMVKEIVPYLTQLSIHKNGTWAIQKIIHIASLSSEDVQQKQLIGNSLKPYAVKLFNDQFGNYVLQGCIKFGPPFNDFIFETVLDNFLEISFGRFGARCIRTILETADGKTITKEQVSLVAALIVEYANDLVVNNNGSLLITWFLDTYHGCSTDDKLLLLTEKFLPHLDMLCSHRLANLTILKILNNRAELKSKLLIMEAIFGQFHESEVDNAKPPSKLLELLLKENINIKENNTANNSNDTNNSGPLFIYKILSTALSLTYDTDSVKSLKYQQYITQQIRRILLEVNVINYQPYKKLMDEVGLASTRLNRSSSITRRNKRNNRSTGGAGGGGGGGGNNGSHKNGHKNNINNINNGYGGGHNPTNGNQQSGYNNIYNTMGIMGMGNNNNNTNNMMGPVQYGSMQQHQYPPQGMYPTGGNYYGMGPPPTGEPPQGPYTAGDYQVMQQLEQLSLSSAALGYVSNPGTPSVASNQRNYF</sequence>
<feature type="compositionally biased region" description="Low complexity" evidence="3">
    <location>
        <begin position="178"/>
        <end position="212"/>
    </location>
</feature>
<dbReference type="InterPro" id="IPR016024">
    <property type="entry name" value="ARM-type_fold"/>
</dbReference>
<keyword evidence="1" id="KW-0677">Repeat</keyword>
<dbReference type="RefSeq" id="XP_043050947.1">
    <property type="nucleotide sequence ID" value="XM_043193895.1"/>
</dbReference>
<organism evidence="5 6">
    <name type="scientific">Scheffersomyces spartinae</name>
    <dbReference type="NCBI Taxonomy" id="45513"/>
    <lineage>
        <taxon>Eukaryota</taxon>
        <taxon>Fungi</taxon>
        <taxon>Dikarya</taxon>
        <taxon>Ascomycota</taxon>
        <taxon>Saccharomycotina</taxon>
        <taxon>Pichiomycetes</taxon>
        <taxon>Debaryomycetaceae</taxon>
        <taxon>Scheffersomyces</taxon>
    </lineage>
</organism>
<feature type="region of interest" description="Disordered" evidence="3">
    <location>
        <begin position="1057"/>
        <end position="1118"/>
    </location>
</feature>
<comment type="caution">
    <text evidence="5">The sequence shown here is derived from an EMBL/GenBank/DDBJ whole genome shotgun (WGS) entry which is preliminary data.</text>
</comment>
<feature type="compositionally biased region" description="Polar residues" evidence="3">
    <location>
        <begin position="485"/>
        <end position="494"/>
    </location>
</feature>
<gene>
    <name evidence="5" type="ORF">KQ657_003160</name>
</gene>
<feature type="compositionally biased region" description="Low complexity" evidence="3">
    <location>
        <begin position="98"/>
        <end position="113"/>
    </location>
</feature>
<dbReference type="Proteomes" id="UP000790833">
    <property type="component" value="Unassembled WGS sequence"/>
</dbReference>
<feature type="repeat" description="Pumilio" evidence="2">
    <location>
        <begin position="794"/>
        <end position="832"/>
    </location>
</feature>
<dbReference type="PROSITE" id="PS50303">
    <property type="entry name" value="PUM_HD"/>
    <property type="match status" value="1"/>
</dbReference>